<evidence type="ECO:0000256" key="4">
    <source>
        <dbReference type="ARBA" id="ARBA00022692"/>
    </source>
</evidence>
<evidence type="ECO:0000313" key="10">
    <source>
        <dbReference type="EMBL" id="KAF7344858.1"/>
    </source>
</evidence>
<evidence type="ECO:0000256" key="7">
    <source>
        <dbReference type="ARBA" id="ARBA00023180"/>
    </source>
</evidence>
<accession>A0A8H6XP18</accession>
<keyword evidence="7" id="KW-0325">Glycoprotein</keyword>
<dbReference type="InterPro" id="IPR049625">
    <property type="entry name" value="Glyco_transf_61_cat"/>
</dbReference>
<keyword evidence="8" id="KW-0732">Signal</keyword>
<keyword evidence="2" id="KW-0328">Glycosyltransferase</keyword>
<dbReference type="InterPro" id="IPR007657">
    <property type="entry name" value="Glycosyltransferase_61"/>
</dbReference>
<proteinExistence type="predicted"/>
<dbReference type="GO" id="GO:0097363">
    <property type="term" value="F:protein O-acetylglucosaminyltransferase activity"/>
    <property type="evidence" value="ECO:0007669"/>
    <property type="project" value="TreeGrafter"/>
</dbReference>
<keyword evidence="6" id="KW-0472">Membrane</keyword>
<dbReference type="GO" id="GO:0016020">
    <property type="term" value="C:membrane"/>
    <property type="evidence" value="ECO:0007669"/>
    <property type="project" value="UniProtKB-SubCell"/>
</dbReference>
<keyword evidence="5" id="KW-1133">Transmembrane helix</keyword>
<feature type="signal peptide" evidence="8">
    <location>
        <begin position="1"/>
        <end position="29"/>
    </location>
</feature>
<evidence type="ECO:0000256" key="8">
    <source>
        <dbReference type="SAM" id="SignalP"/>
    </source>
</evidence>
<keyword evidence="11" id="KW-1185">Reference proteome</keyword>
<dbReference type="PANTHER" id="PTHR20961:SF38">
    <property type="entry name" value="PROTEIN O-LINKED-MANNOSE BETA-1,4-N-ACETYLGLUCOSAMINYLTRANSFERASE 2"/>
    <property type="match status" value="1"/>
</dbReference>
<feature type="domain" description="Glycosyltransferase 61 catalytic" evidence="9">
    <location>
        <begin position="340"/>
        <end position="431"/>
    </location>
</feature>
<dbReference type="EMBL" id="JACAZI010000014">
    <property type="protein sequence ID" value="KAF7344858.1"/>
    <property type="molecule type" value="Genomic_DNA"/>
</dbReference>
<evidence type="ECO:0000313" key="11">
    <source>
        <dbReference type="Proteomes" id="UP000620124"/>
    </source>
</evidence>
<dbReference type="Pfam" id="PF04577">
    <property type="entry name" value="Glyco_transf_61"/>
    <property type="match status" value="1"/>
</dbReference>
<dbReference type="Proteomes" id="UP000620124">
    <property type="component" value="Unassembled WGS sequence"/>
</dbReference>
<evidence type="ECO:0000256" key="2">
    <source>
        <dbReference type="ARBA" id="ARBA00022676"/>
    </source>
</evidence>
<dbReference type="PANTHER" id="PTHR20961">
    <property type="entry name" value="GLYCOSYLTRANSFERASE"/>
    <property type="match status" value="1"/>
</dbReference>
<dbReference type="AlphaFoldDB" id="A0A8H6XP18"/>
<evidence type="ECO:0000256" key="1">
    <source>
        <dbReference type="ARBA" id="ARBA00004167"/>
    </source>
</evidence>
<dbReference type="GO" id="GO:0035269">
    <property type="term" value="P:protein O-linked glycosylation via mannose"/>
    <property type="evidence" value="ECO:0007669"/>
    <property type="project" value="TreeGrafter"/>
</dbReference>
<keyword evidence="4" id="KW-0812">Transmembrane</keyword>
<keyword evidence="3" id="KW-0808">Transferase</keyword>
<evidence type="ECO:0000256" key="5">
    <source>
        <dbReference type="ARBA" id="ARBA00022989"/>
    </source>
</evidence>
<organism evidence="10 11">
    <name type="scientific">Mycena venus</name>
    <dbReference type="NCBI Taxonomy" id="2733690"/>
    <lineage>
        <taxon>Eukaryota</taxon>
        <taxon>Fungi</taxon>
        <taxon>Dikarya</taxon>
        <taxon>Basidiomycota</taxon>
        <taxon>Agaricomycotina</taxon>
        <taxon>Agaricomycetes</taxon>
        <taxon>Agaricomycetidae</taxon>
        <taxon>Agaricales</taxon>
        <taxon>Marasmiineae</taxon>
        <taxon>Mycenaceae</taxon>
        <taxon>Mycena</taxon>
    </lineage>
</organism>
<evidence type="ECO:0000259" key="9">
    <source>
        <dbReference type="Pfam" id="PF04577"/>
    </source>
</evidence>
<name>A0A8H6XP18_9AGAR</name>
<sequence>MPICPALTRRNAILILLGALIQTTTLIQATTSTATVLTLPSIGPASASPLELALEFPATSIVEHAPGWTLFKDLYMSNGTFFILTDTPSDFPEVRKMVSNPLYAMNTPENIRMREPTPWNMDFLPLVEAQGRWGDDVHHGQPNRVLSIDGNTVLVNEPTQFLRHYFHFVAELFFGVQAFWHGAFSSPSPDGDLEYSLGLHPAPPLISRVIFAHANPDGWRDSPGFNEYFLRAAFPGTTIEVQEDWTNRINITSGGEGAWHFPLLLLTDRSASFRGDICGSQTQRIAAEAVAAMHTKKQLVGVRVGGWWEPVRSAVLRFAGADLRLPDNSEQIVLNSDMEEGASQLPMPAKIVITYISRQSAWNRKLTQENHEELVKELQELKKRKGDKWEVNIFEAEKLSKDEQLQVVARTTVLLGIHGNSLTHLLFMQPTRISTVIEIFYPGGFAHDYQWTASALGMKHFAVWNNTYVVAFSVSSRLSVVLRRYRTEGLGEGKPPVNYPDGFQTNRIPVHAPTIAKLIEDRVEGRV</sequence>
<comment type="subcellular location">
    <subcellularLocation>
        <location evidence="1">Membrane</location>
        <topology evidence="1">Single-pass membrane protein</topology>
    </subcellularLocation>
</comment>
<dbReference type="OrthoDB" id="529273at2759"/>
<dbReference type="GO" id="GO:0005783">
    <property type="term" value="C:endoplasmic reticulum"/>
    <property type="evidence" value="ECO:0007669"/>
    <property type="project" value="TreeGrafter"/>
</dbReference>
<evidence type="ECO:0000256" key="6">
    <source>
        <dbReference type="ARBA" id="ARBA00023136"/>
    </source>
</evidence>
<feature type="chain" id="PRO_5034393787" description="Glycosyltransferase 61 catalytic domain-containing protein" evidence="8">
    <location>
        <begin position="30"/>
        <end position="527"/>
    </location>
</feature>
<comment type="caution">
    <text evidence="10">The sequence shown here is derived from an EMBL/GenBank/DDBJ whole genome shotgun (WGS) entry which is preliminary data.</text>
</comment>
<reference evidence="10" key="1">
    <citation type="submission" date="2020-05" db="EMBL/GenBank/DDBJ databases">
        <title>Mycena genomes resolve the evolution of fungal bioluminescence.</title>
        <authorList>
            <person name="Tsai I.J."/>
        </authorList>
    </citation>
    <scope>NUCLEOTIDE SEQUENCE</scope>
    <source>
        <strain evidence="10">CCC161011</strain>
    </source>
</reference>
<protein>
    <recommendedName>
        <fullName evidence="9">Glycosyltransferase 61 catalytic domain-containing protein</fullName>
    </recommendedName>
</protein>
<gene>
    <name evidence="10" type="ORF">MVEN_01647500</name>
</gene>
<evidence type="ECO:0000256" key="3">
    <source>
        <dbReference type="ARBA" id="ARBA00022679"/>
    </source>
</evidence>